<dbReference type="InterPro" id="IPR037401">
    <property type="entry name" value="SnoaL-like"/>
</dbReference>
<sequence length="129" mass="14375">MSPTNSLPDWLDHALEALQAGDIKAYTAIYAEDAVHEFPVAAAGGPRRLEGRDQIAAYMSRLPEMIRFGSIDDIRVREAGDELIVEASGHHHRLSDDTSLDIAYIWFITHRGGMITHFRDYMAPPPASE</sequence>
<feature type="domain" description="SnoaL-like" evidence="1">
    <location>
        <begin position="14"/>
        <end position="117"/>
    </location>
</feature>
<dbReference type="Proteomes" id="UP000570166">
    <property type="component" value="Unassembled WGS sequence"/>
</dbReference>
<proteinExistence type="predicted"/>
<gene>
    <name evidence="2" type="ORF">HZF05_07545</name>
</gene>
<dbReference type="SUPFAM" id="SSF54427">
    <property type="entry name" value="NTF2-like"/>
    <property type="match status" value="1"/>
</dbReference>
<evidence type="ECO:0000313" key="2">
    <source>
        <dbReference type="EMBL" id="MBA2933952.1"/>
    </source>
</evidence>
<dbReference type="InterPro" id="IPR032710">
    <property type="entry name" value="NTF2-like_dom_sf"/>
</dbReference>
<reference evidence="2 3" key="1">
    <citation type="submission" date="2020-07" db="EMBL/GenBank/DDBJ databases">
        <authorList>
            <person name="Sun Q."/>
        </authorList>
    </citation>
    <scope>NUCLEOTIDE SEQUENCE [LARGE SCALE GENOMIC DNA]</scope>
    <source>
        <strain evidence="2 3">CGMCC 1.13654</strain>
    </source>
</reference>
<dbReference type="RefSeq" id="WP_160365563.1">
    <property type="nucleotide sequence ID" value="NZ_JACEIB010000004.1"/>
</dbReference>
<evidence type="ECO:0000259" key="1">
    <source>
        <dbReference type="Pfam" id="PF12680"/>
    </source>
</evidence>
<keyword evidence="3" id="KW-1185">Reference proteome</keyword>
<organism evidence="2 3">
    <name type="scientific">Sphingomonas chungangi</name>
    <dbReference type="NCBI Taxonomy" id="2683589"/>
    <lineage>
        <taxon>Bacteria</taxon>
        <taxon>Pseudomonadati</taxon>
        <taxon>Pseudomonadota</taxon>
        <taxon>Alphaproteobacteria</taxon>
        <taxon>Sphingomonadales</taxon>
        <taxon>Sphingomonadaceae</taxon>
        <taxon>Sphingomonas</taxon>
    </lineage>
</organism>
<protein>
    <submittedName>
        <fullName evidence="2">Nuclear transport factor 2 family protein</fullName>
    </submittedName>
</protein>
<comment type="caution">
    <text evidence="2">The sequence shown here is derived from an EMBL/GenBank/DDBJ whole genome shotgun (WGS) entry which is preliminary data.</text>
</comment>
<dbReference type="EMBL" id="JACEIB010000004">
    <property type="protein sequence ID" value="MBA2933952.1"/>
    <property type="molecule type" value="Genomic_DNA"/>
</dbReference>
<dbReference type="AlphaFoldDB" id="A0A838L5R7"/>
<name>A0A838L5R7_9SPHN</name>
<dbReference type="Pfam" id="PF12680">
    <property type="entry name" value="SnoaL_2"/>
    <property type="match status" value="1"/>
</dbReference>
<evidence type="ECO:0000313" key="3">
    <source>
        <dbReference type="Proteomes" id="UP000570166"/>
    </source>
</evidence>
<dbReference type="Gene3D" id="3.10.450.50">
    <property type="match status" value="1"/>
</dbReference>
<accession>A0A838L5R7</accession>